<evidence type="ECO:0000256" key="6">
    <source>
        <dbReference type="ARBA" id="ARBA00022741"/>
    </source>
</evidence>
<feature type="domain" description="7,8-dihydro-6-hydroxymethylpterin-pyrophosphokinase" evidence="13">
    <location>
        <begin position="86"/>
        <end position="97"/>
    </location>
</feature>
<dbReference type="EC" id="2.7.6.3" evidence="3"/>
<keyword evidence="7 14" id="KW-0418">Kinase</keyword>
<comment type="similarity">
    <text evidence="2">Belongs to the HPPK family.</text>
</comment>
<dbReference type="InterPro" id="IPR000550">
    <property type="entry name" value="Hppk"/>
</dbReference>
<dbReference type="NCBIfam" id="TIGR01498">
    <property type="entry name" value="folK"/>
    <property type="match status" value="1"/>
</dbReference>
<keyword evidence="9" id="KW-0289">Folate biosynthesis</keyword>
<comment type="caution">
    <text evidence="14">The sequence shown here is derived from an EMBL/GenBank/DDBJ whole genome shotgun (WGS) entry which is preliminary data.</text>
</comment>
<evidence type="ECO:0000256" key="5">
    <source>
        <dbReference type="ARBA" id="ARBA00022679"/>
    </source>
</evidence>
<dbReference type="PROSITE" id="PS00794">
    <property type="entry name" value="HPPK"/>
    <property type="match status" value="1"/>
</dbReference>
<dbReference type="GO" id="GO:0016301">
    <property type="term" value="F:kinase activity"/>
    <property type="evidence" value="ECO:0007669"/>
    <property type="project" value="UniProtKB-KW"/>
</dbReference>
<evidence type="ECO:0000313" key="15">
    <source>
        <dbReference type="Proteomes" id="UP000248330"/>
    </source>
</evidence>
<reference evidence="14 15" key="1">
    <citation type="submission" date="2018-04" db="EMBL/GenBank/DDBJ databases">
        <title>Genomic Encyclopedia of Type Strains, Phase IV (KMG-IV): sequencing the most valuable type-strain genomes for metagenomic binning, comparative biology and taxonomic classification.</title>
        <authorList>
            <person name="Goeker M."/>
        </authorList>
    </citation>
    <scope>NUCLEOTIDE SEQUENCE [LARGE SCALE GENOMIC DNA]</scope>
    <source>
        <strain evidence="14 15">DSM 104150</strain>
    </source>
</reference>
<evidence type="ECO:0000259" key="13">
    <source>
        <dbReference type="PROSITE" id="PS00794"/>
    </source>
</evidence>
<dbReference type="GO" id="GO:0046656">
    <property type="term" value="P:folic acid biosynthetic process"/>
    <property type="evidence" value="ECO:0007669"/>
    <property type="project" value="UniProtKB-KW"/>
</dbReference>
<evidence type="ECO:0000256" key="2">
    <source>
        <dbReference type="ARBA" id="ARBA00005810"/>
    </source>
</evidence>
<dbReference type="GO" id="GO:0005524">
    <property type="term" value="F:ATP binding"/>
    <property type="evidence" value="ECO:0007669"/>
    <property type="project" value="UniProtKB-KW"/>
</dbReference>
<dbReference type="GO" id="GO:0003848">
    <property type="term" value="F:2-amino-4-hydroxy-6-hydroxymethyldihydropteridine diphosphokinase activity"/>
    <property type="evidence" value="ECO:0007669"/>
    <property type="project" value="UniProtKB-EC"/>
</dbReference>
<dbReference type="AlphaFoldDB" id="A0A318EIV2"/>
<dbReference type="InterPro" id="IPR035907">
    <property type="entry name" value="Hppk_sf"/>
</dbReference>
<dbReference type="Gene3D" id="3.30.70.560">
    <property type="entry name" value="7,8-Dihydro-6-hydroxymethylpterin-pyrophosphokinase HPPK"/>
    <property type="match status" value="1"/>
</dbReference>
<evidence type="ECO:0000256" key="1">
    <source>
        <dbReference type="ARBA" id="ARBA00005051"/>
    </source>
</evidence>
<keyword evidence="8" id="KW-0067">ATP-binding</keyword>
<dbReference type="CDD" id="cd00483">
    <property type="entry name" value="HPPK"/>
    <property type="match status" value="1"/>
</dbReference>
<evidence type="ECO:0000256" key="11">
    <source>
        <dbReference type="ARBA" id="ARBA00029766"/>
    </source>
</evidence>
<proteinExistence type="inferred from homology"/>
<gene>
    <name evidence="14" type="ORF">C8D93_101131</name>
</gene>
<protein>
    <recommendedName>
        <fullName evidence="4">2-amino-4-hydroxy-6-hydroxymethyldihydropteridine pyrophosphokinase</fullName>
        <ecNumber evidence="3">2.7.6.3</ecNumber>
    </recommendedName>
    <alternativeName>
        <fullName evidence="11">6-hydroxymethyl-7,8-dihydropterin pyrophosphokinase</fullName>
    </alternativeName>
    <alternativeName>
        <fullName evidence="12">7,8-dihydro-6-hydroxymethylpterin-pyrophosphokinase</fullName>
    </alternativeName>
</protein>
<keyword evidence="6" id="KW-0547">Nucleotide-binding</keyword>
<evidence type="ECO:0000256" key="9">
    <source>
        <dbReference type="ARBA" id="ARBA00022909"/>
    </source>
</evidence>
<sequence>MTRAFIGLGANLGDPPAQLRTALEAIDPLGRMLAVSPFYRSAPMGPTDQPDFCNAVCALKTGLAAPALMDALLAIERGMGRLRTVKWGPRLIDLDLLHVDGVHCATETLTLPHPGIGQRSFVLVPWADIAADTTVPGVGLIDEAARSVDRTGLRRWESG</sequence>
<organism evidence="14 15">
    <name type="scientific">Sinimarinibacterium flocculans</name>
    <dbReference type="NCBI Taxonomy" id="985250"/>
    <lineage>
        <taxon>Bacteria</taxon>
        <taxon>Pseudomonadati</taxon>
        <taxon>Pseudomonadota</taxon>
        <taxon>Gammaproteobacteria</taxon>
        <taxon>Nevskiales</taxon>
        <taxon>Nevskiaceae</taxon>
        <taxon>Sinimarinibacterium</taxon>
    </lineage>
</organism>
<evidence type="ECO:0000256" key="3">
    <source>
        <dbReference type="ARBA" id="ARBA00013253"/>
    </source>
</evidence>
<evidence type="ECO:0000256" key="12">
    <source>
        <dbReference type="ARBA" id="ARBA00033413"/>
    </source>
</evidence>
<dbReference type="Proteomes" id="UP000248330">
    <property type="component" value="Unassembled WGS sequence"/>
</dbReference>
<dbReference type="GO" id="GO:0046654">
    <property type="term" value="P:tetrahydrofolate biosynthetic process"/>
    <property type="evidence" value="ECO:0007669"/>
    <property type="project" value="UniProtKB-UniPathway"/>
</dbReference>
<evidence type="ECO:0000256" key="10">
    <source>
        <dbReference type="ARBA" id="ARBA00029409"/>
    </source>
</evidence>
<keyword evidence="5" id="KW-0808">Transferase</keyword>
<evidence type="ECO:0000256" key="8">
    <source>
        <dbReference type="ARBA" id="ARBA00022840"/>
    </source>
</evidence>
<name>A0A318EIV2_9GAMM</name>
<dbReference type="PANTHER" id="PTHR43071:SF1">
    <property type="entry name" value="2-AMINO-4-HYDROXY-6-HYDROXYMETHYLDIHYDROPTERIDINE PYROPHOSPHOKINASE"/>
    <property type="match status" value="1"/>
</dbReference>
<dbReference type="EMBL" id="QICN01000001">
    <property type="protein sequence ID" value="PXV71091.1"/>
    <property type="molecule type" value="Genomic_DNA"/>
</dbReference>
<evidence type="ECO:0000256" key="7">
    <source>
        <dbReference type="ARBA" id="ARBA00022777"/>
    </source>
</evidence>
<dbReference type="RefSeq" id="WP_110263244.1">
    <property type="nucleotide sequence ID" value="NZ_CAKZQT010000031.1"/>
</dbReference>
<dbReference type="Pfam" id="PF01288">
    <property type="entry name" value="HPPK"/>
    <property type="match status" value="1"/>
</dbReference>
<comment type="function">
    <text evidence="10">Catalyzes the transfer of pyrophosphate from adenosine triphosphate (ATP) to 6-hydroxymethyl-7,8-dihydropterin, an enzymatic step in folate biosynthesis pathway.</text>
</comment>
<dbReference type="PANTHER" id="PTHR43071">
    <property type="entry name" value="2-AMINO-4-HYDROXY-6-HYDROXYMETHYLDIHYDROPTERIDINE PYROPHOSPHOKINASE"/>
    <property type="match status" value="1"/>
</dbReference>
<evidence type="ECO:0000313" key="14">
    <source>
        <dbReference type="EMBL" id="PXV71091.1"/>
    </source>
</evidence>
<dbReference type="UniPathway" id="UPA00077">
    <property type="reaction ID" value="UER00155"/>
</dbReference>
<accession>A0A318EIV2</accession>
<dbReference type="SUPFAM" id="SSF55083">
    <property type="entry name" value="6-hydroxymethyl-7,8-dihydropterin pyrophosphokinase, HPPK"/>
    <property type="match status" value="1"/>
</dbReference>
<dbReference type="OrthoDB" id="9808041at2"/>
<comment type="pathway">
    <text evidence="1">Cofactor biosynthesis; tetrahydrofolate biosynthesis; 2-amino-4-hydroxy-6-hydroxymethyl-7,8-dihydropteridine diphosphate from 7,8-dihydroneopterin triphosphate: step 4/4.</text>
</comment>
<evidence type="ECO:0000256" key="4">
    <source>
        <dbReference type="ARBA" id="ARBA00016218"/>
    </source>
</evidence>
<keyword evidence="15" id="KW-1185">Reference proteome</keyword>